<gene>
    <name evidence="2" type="ORF">ACFOEN_08885</name>
</gene>
<feature type="transmembrane region" description="Helical" evidence="1">
    <location>
        <begin position="60"/>
        <end position="84"/>
    </location>
</feature>
<dbReference type="EMBL" id="JBHRTI010000004">
    <property type="protein sequence ID" value="MFC3147755.1"/>
    <property type="molecule type" value="Genomic_DNA"/>
</dbReference>
<keyword evidence="3" id="KW-1185">Reference proteome</keyword>
<name>A0ABV7H6C4_9BURK</name>
<keyword evidence="1" id="KW-0812">Transmembrane</keyword>
<feature type="transmembrane region" description="Helical" evidence="1">
    <location>
        <begin position="195"/>
        <end position="213"/>
    </location>
</feature>
<reference evidence="3" key="1">
    <citation type="journal article" date="2019" name="Int. J. Syst. Evol. Microbiol.">
        <title>The Global Catalogue of Microorganisms (GCM) 10K type strain sequencing project: providing services to taxonomists for standard genome sequencing and annotation.</title>
        <authorList>
            <consortium name="The Broad Institute Genomics Platform"/>
            <consortium name="The Broad Institute Genome Sequencing Center for Infectious Disease"/>
            <person name="Wu L."/>
            <person name="Ma J."/>
        </authorList>
    </citation>
    <scope>NUCLEOTIDE SEQUENCE [LARGE SCALE GENOMIC DNA]</scope>
    <source>
        <strain evidence="3">KCTC 52168</strain>
    </source>
</reference>
<dbReference type="RefSeq" id="WP_377303106.1">
    <property type="nucleotide sequence ID" value="NZ_CP180191.1"/>
</dbReference>
<accession>A0ABV7H6C4</accession>
<feature type="transmembrane region" description="Helical" evidence="1">
    <location>
        <begin position="157"/>
        <end position="175"/>
    </location>
</feature>
<keyword evidence="1" id="KW-0472">Membrane</keyword>
<comment type="caution">
    <text evidence="2">The sequence shown here is derived from an EMBL/GenBank/DDBJ whole genome shotgun (WGS) entry which is preliminary data.</text>
</comment>
<proteinExistence type="predicted"/>
<evidence type="ECO:0000313" key="3">
    <source>
        <dbReference type="Proteomes" id="UP001595556"/>
    </source>
</evidence>
<evidence type="ECO:0008006" key="4">
    <source>
        <dbReference type="Google" id="ProtNLM"/>
    </source>
</evidence>
<keyword evidence="1" id="KW-1133">Transmembrane helix</keyword>
<sequence>MPLRTDTPDDGDFARLIERGEPASARAVDAVAAQTPADSEDWEARWAPVFRYVSASRFRLLGLIALLTAAVFSAMVALVSTAIYTRAPVVHFLVDSFAPVSVGQVLRSEVHAHYGSSKVEAAEAFQATGQAPPGVGVRMNGHAVEVNDADLLAQKRWLLPVLLLSLAATAAFGWAFVRATQGLLATVPRTVPRRVFWAVFAGLALLEIAVYAFRGPIGLALLLFILGGSTQALWFLLRGARRVWSGSSSWRS</sequence>
<dbReference type="Proteomes" id="UP001595556">
    <property type="component" value="Unassembled WGS sequence"/>
</dbReference>
<evidence type="ECO:0000256" key="1">
    <source>
        <dbReference type="SAM" id="Phobius"/>
    </source>
</evidence>
<protein>
    <recommendedName>
        <fullName evidence="4">DUF1189 domain-containing protein</fullName>
    </recommendedName>
</protein>
<feature type="transmembrane region" description="Helical" evidence="1">
    <location>
        <begin position="219"/>
        <end position="237"/>
    </location>
</feature>
<evidence type="ECO:0000313" key="2">
    <source>
        <dbReference type="EMBL" id="MFC3147755.1"/>
    </source>
</evidence>
<organism evidence="2 3">
    <name type="scientific">Piscinibacterium candidicorallinum</name>
    <dbReference type="NCBI Taxonomy" id="1793872"/>
    <lineage>
        <taxon>Bacteria</taxon>
        <taxon>Pseudomonadati</taxon>
        <taxon>Pseudomonadota</taxon>
        <taxon>Betaproteobacteria</taxon>
        <taxon>Burkholderiales</taxon>
        <taxon>Piscinibacterium</taxon>
    </lineage>
</organism>